<evidence type="ECO:0000313" key="2">
    <source>
        <dbReference type="Proteomes" id="UP000000852"/>
    </source>
</evidence>
<proteinExistence type="predicted"/>
<dbReference type="AlphaFoldDB" id="C6XVF8"/>
<gene>
    <name evidence="1" type="ordered locus">Phep_1815</name>
</gene>
<dbReference type="KEGG" id="phe:Phep_1815"/>
<evidence type="ECO:0000313" key="1">
    <source>
        <dbReference type="EMBL" id="ACU04024.1"/>
    </source>
</evidence>
<accession>C6XVF8</accession>
<dbReference type="RefSeq" id="WP_015807638.1">
    <property type="nucleotide sequence ID" value="NC_013061.1"/>
</dbReference>
<dbReference type="OrthoDB" id="1390442at2"/>
<dbReference type="STRING" id="485917.Phep_1815"/>
<dbReference type="EMBL" id="CP001681">
    <property type="protein sequence ID" value="ACU04024.1"/>
    <property type="molecule type" value="Genomic_DNA"/>
</dbReference>
<dbReference type="HOGENOM" id="CLU_2570734_0_0_10"/>
<name>C6XVF8_PEDHD</name>
<sequence length="81" mass="9202">MKLTAFILFNFITLIGFAQSPKRVLKKLGSNPVFFMDSVNVLQSDLQQYRPEQIASVTVFKDKEAQLLSPGPGFFNKKDDF</sequence>
<protein>
    <submittedName>
        <fullName evidence="1">Uncharacterized protein</fullName>
    </submittedName>
</protein>
<keyword evidence="2" id="KW-1185">Reference proteome</keyword>
<reference evidence="1 2" key="1">
    <citation type="journal article" date="2009" name="Stand. Genomic Sci.">
        <title>Complete genome sequence of Pedobacter heparinus type strain (HIM 762-3).</title>
        <authorList>
            <person name="Han C."/>
            <person name="Spring S."/>
            <person name="Lapidus A."/>
            <person name="Del Rio T.G."/>
            <person name="Tice H."/>
            <person name="Copeland A."/>
            <person name="Cheng J.F."/>
            <person name="Lucas S."/>
            <person name="Chen F."/>
            <person name="Nolan M."/>
            <person name="Bruce D."/>
            <person name="Goodwin L."/>
            <person name="Pitluck S."/>
            <person name="Ivanova N."/>
            <person name="Mavromatis K."/>
            <person name="Mikhailova N."/>
            <person name="Pati A."/>
            <person name="Chen A."/>
            <person name="Palaniappan K."/>
            <person name="Land M."/>
            <person name="Hauser L."/>
            <person name="Chang Y.J."/>
            <person name="Jeffries C.C."/>
            <person name="Saunders E."/>
            <person name="Chertkov O."/>
            <person name="Brettin T."/>
            <person name="Goker M."/>
            <person name="Rohde M."/>
            <person name="Bristow J."/>
            <person name="Eisen J.A."/>
            <person name="Markowitz V."/>
            <person name="Hugenholtz P."/>
            <person name="Kyrpides N.C."/>
            <person name="Klenk H.P."/>
            <person name="Detter J.C."/>
        </authorList>
    </citation>
    <scope>NUCLEOTIDE SEQUENCE [LARGE SCALE GENOMIC DNA]</scope>
    <source>
        <strain evidence="2">ATCC 13125 / DSM 2366 / CIP 104194 / JCM 7457 / NBRC 12017 / NCIMB 9290 / NRRL B-14731 / HIM 762-3</strain>
    </source>
</reference>
<dbReference type="Proteomes" id="UP000000852">
    <property type="component" value="Chromosome"/>
</dbReference>
<organism evidence="1 2">
    <name type="scientific">Pedobacter heparinus (strain ATCC 13125 / DSM 2366 / CIP 104194 / JCM 7457 / NBRC 12017 / NCIMB 9290 / NRRL B-14731 / HIM 762-3)</name>
    <dbReference type="NCBI Taxonomy" id="485917"/>
    <lineage>
        <taxon>Bacteria</taxon>
        <taxon>Pseudomonadati</taxon>
        <taxon>Bacteroidota</taxon>
        <taxon>Sphingobacteriia</taxon>
        <taxon>Sphingobacteriales</taxon>
        <taxon>Sphingobacteriaceae</taxon>
        <taxon>Pedobacter</taxon>
    </lineage>
</organism>